<organism evidence="1 2">
    <name type="scientific">Trichinella nativa</name>
    <dbReference type="NCBI Taxonomy" id="6335"/>
    <lineage>
        <taxon>Eukaryota</taxon>
        <taxon>Metazoa</taxon>
        <taxon>Ecdysozoa</taxon>
        <taxon>Nematoda</taxon>
        <taxon>Enoplea</taxon>
        <taxon>Dorylaimia</taxon>
        <taxon>Trichinellida</taxon>
        <taxon>Trichinellidae</taxon>
        <taxon>Trichinella</taxon>
    </lineage>
</organism>
<evidence type="ECO:0000313" key="2">
    <source>
        <dbReference type="Proteomes" id="UP000054721"/>
    </source>
</evidence>
<reference evidence="1 2" key="1">
    <citation type="submission" date="2015-05" db="EMBL/GenBank/DDBJ databases">
        <title>Evolution of Trichinella species and genotypes.</title>
        <authorList>
            <person name="Korhonen P.K."/>
            <person name="Edoardo P."/>
            <person name="Giuseppe L.R."/>
            <person name="Gasser R.B."/>
        </authorList>
    </citation>
    <scope>NUCLEOTIDE SEQUENCE [LARGE SCALE GENOMIC DNA]</scope>
    <source>
        <strain evidence="1">ISS10</strain>
    </source>
</reference>
<dbReference type="AlphaFoldDB" id="A0A0V1LDU9"/>
<evidence type="ECO:0000313" key="1">
    <source>
        <dbReference type="EMBL" id="KRZ57670.1"/>
    </source>
</evidence>
<dbReference type="Proteomes" id="UP000054721">
    <property type="component" value="Unassembled WGS sequence"/>
</dbReference>
<protein>
    <submittedName>
        <fullName evidence="1">Uncharacterized protein</fullName>
    </submittedName>
</protein>
<comment type="caution">
    <text evidence="1">The sequence shown here is derived from an EMBL/GenBank/DDBJ whole genome shotgun (WGS) entry which is preliminary data.</text>
</comment>
<name>A0A0V1LDU9_9BILA</name>
<proteinExistence type="predicted"/>
<keyword evidence="2" id="KW-1185">Reference proteome</keyword>
<accession>A0A0V1LDU9</accession>
<dbReference type="EMBL" id="JYDW01000071">
    <property type="protein sequence ID" value="KRZ57670.1"/>
    <property type="molecule type" value="Genomic_DNA"/>
</dbReference>
<gene>
    <name evidence="1" type="ORF">T02_8191</name>
</gene>
<dbReference type="OrthoDB" id="5936836at2759"/>
<sequence length="141" mass="15485">MEFLVCFFEEQRKPSMKSFLHFVHFIQGKIASYEASLVVACELSKIYPGADSRQRNSLLGHGKIINGKSDPDYQLMTSLPMFDRSIHANARNAIVVVVLVDVTAAAIAVDDVDVVGIVYSLCIGKVCVAPRLQAQSALTLR</sequence>